<keyword evidence="1 2" id="KW-0812">Transmembrane</keyword>
<dbReference type="Proteomes" id="UP001209229">
    <property type="component" value="Unassembled WGS sequence"/>
</dbReference>
<name>A0AAE3SG82_9BACT</name>
<evidence type="ECO:0000256" key="1">
    <source>
        <dbReference type="PROSITE-ProRule" id="PRU01193"/>
    </source>
</evidence>
<feature type="transmembrane region" description="Helical" evidence="2">
    <location>
        <begin position="59"/>
        <end position="78"/>
    </location>
</feature>
<dbReference type="RefSeq" id="WP_301191764.1">
    <property type="nucleotide sequence ID" value="NZ_JAPDPJ010000046.1"/>
</dbReference>
<comment type="caution">
    <text evidence="4">The sequence shown here is derived from an EMBL/GenBank/DDBJ whole genome shotgun (WGS) entry which is preliminary data.</text>
</comment>
<sequence>MNELFVWIGILFCVTQSAMFSGLNLAFFSFTRLRLEIEVEGIASKGAQKVLEMRKDSNFLLTTILWGNVGINVLLTLLSDSVMAGLVGFVFSTVIITLLGEIVPQAYFSRNSLKMASLLAPVLRVYQFILYPVAKPSAILLDTWLGKESIEYFKENKIKHFLKKHIDGAGNEIDRIEGIGAINFLSLDDVIVSKEGEPIHPQSIIPIKHEEGLPVFPKITKKHSDFFLQQINKSKEKWVVFIDENLNPSYIMDADGFLRSAMFDSEPANPIDFMHKPIIITDSNIELGEIIHLLNYSPENEEDDVIDNDVILLWSDVKHVITGADILGRLLRGIVKKDNLV</sequence>
<keyword evidence="1 2" id="KW-1133">Transmembrane helix</keyword>
<keyword evidence="1 2" id="KW-0472">Membrane</keyword>
<organism evidence="4 5">
    <name type="scientific">Plebeiibacterium sediminum</name>
    <dbReference type="NCBI Taxonomy" id="2992112"/>
    <lineage>
        <taxon>Bacteria</taxon>
        <taxon>Pseudomonadati</taxon>
        <taxon>Bacteroidota</taxon>
        <taxon>Bacteroidia</taxon>
        <taxon>Marinilabiliales</taxon>
        <taxon>Marinilabiliaceae</taxon>
        <taxon>Plebeiibacterium</taxon>
    </lineage>
</organism>
<dbReference type="PROSITE" id="PS51846">
    <property type="entry name" value="CNNM"/>
    <property type="match status" value="1"/>
</dbReference>
<reference evidence="4" key="1">
    <citation type="submission" date="2022-10" db="EMBL/GenBank/DDBJ databases">
        <authorList>
            <person name="Yu W.X."/>
        </authorList>
    </citation>
    <scope>NUCLEOTIDE SEQUENCE</scope>
    <source>
        <strain evidence="4">AAT</strain>
    </source>
</reference>
<dbReference type="AlphaFoldDB" id="A0AAE3SG82"/>
<dbReference type="GO" id="GO:0010960">
    <property type="term" value="P:magnesium ion homeostasis"/>
    <property type="evidence" value="ECO:0007669"/>
    <property type="project" value="InterPro"/>
</dbReference>
<gene>
    <name evidence="4" type="ORF">OM075_17160</name>
</gene>
<protein>
    <submittedName>
        <fullName evidence="4">CNNM domain-containing protein</fullName>
    </submittedName>
</protein>
<dbReference type="PANTHER" id="PTHR12064:SF94">
    <property type="entry name" value="UNEXTENDED PROTEIN"/>
    <property type="match status" value="1"/>
</dbReference>
<dbReference type="PANTHER" id="PTHR12064">
    <property type="entry name" value="METAL TRANSPORTER CNNM"/>
    <property type="match status" value="1"/>
</dbReference>
<dbReference type="EMBL" id="JAPDPJ010000046">
    <property type="protein sequence ID" value="MCW3788203.1"/>
    <property type="molecule type" value="Genomic_DNA"/>
</dbReference>
<evidence type="ECO:0000256" key="2">
    <source>
        <dbReference type="SAM" id="Phobius"/>
    </source>
</evidence>
<evidence type="ECO:0000259" key="3">
    <source>
        <dbReference type="PROSITE" id="PS51846"/>
    </source>
</evidence>
<evidence type="ECO:0000313" key="4">
    <source>
        <dbReference type="EMBL" id="MCW3788203.1"/>
    </source>
</evidence>
<proteinExistence type="predicted"/>
<accession>A0AAE3SG82</accession>
<keyword evidence="5" id="KW-1185">Reference proteome</keyword>
<dbReference type="Pfam" id="PF01595">
    <property type="entry name" value="CNNM"/>
    <property type="match status" value="1"/>
</dbReference>
<dbReference type="GO" id="GO:0016020">
    <property type="term" value="C:membrane"/>
    <property type="evidence" value="ECO:0007669"/>
    <property type="project" value="UniProtKB-UniRule"/>
</dbReference>
<feature type="domain" description="CNNM transmembrane" evidence="3">
    <location>
        <begin position="1"/>
        <end position="177"/>
    </location>
</feature>
<evidence type="ECO:0000313" key="5">
    <source>
        <dbReference type="Proteomes" id="UP001209229"/>
    </source>
</evidence>
<feature type="transmembrane region" description="Helical" evidence="2">
    <location>
        <begin position="84"/>
        <end position="103"/>
    </location>
</feature>
<dbReference type="InterPro" id="IPR045095">
    <property type="entry name" value="ACDP"/>
</dbReference>
<feature type="transmembrane region" description="Helical" evidence="2">
    <location>
        <begin position="6"/>
        <end position="28"/>
    </location>
</feature>
<dbReference type="InterPro" id="IPR002550">
    <property type="entry name" value="CNNM"/>
</dbReference>